<sequence length="208" mass="23691">MSSSDEELPKCEPFSVKYESHEYEPIDLSIHATLDAASHSGGPSIINLPVSEGSPSDRQPVGPSDLPGPVSHPDLSSKSCNQEMTHSPPKSKQSPKKQFRCSVCNNLFTRKYSLKTHMRIHTGERPYVCKKCGKSFTQRGYLNSHMKFHTEKNPFECKQCRKQFSTKPSLERHIHTVHFKERPFTCILCGKTFTQCSQKLRTFFRSII</sequence>
<dbReference type="PROSITE" id="PS50157">
    <property type="entry name" value="ZINC_FINGER_C2H2_2"/>
    <property type="match status" value="3"/>
</dbReference>
<gene>
    <name evidence="10" type="ORF">NPIL_107411</name>
</gene>
<accession>A0A8X6R359</accession>
<dbReference type="InterPro" id="IPR013087">
    <property type="entry name" value="Znf_C2H2_type"/>
</dbReference>
<keyword evidence="6" id="KW-0539">Nucleus</keyword>
<dbReference type="Pfam" id="PF00096">
    <property type="entry name" value="zf-C2H2"/>
    <property type="match status" value="1"/>
</dbReference>
<dbReference type="Gene3D" id="3.30.160.60">
    <property type="entry name" value="Classic Zinc Finger"/>
    <property type="match status" value="3"/>
</dbReference>
<keyword evidence="4 7" id="KW-0863">Zinc-finger</keyword>
<feature type="domain" description="C2H2-type" evidence="9">
    <location>
        <begin position="99"/>
        <end position="126"/>
    </location>
</feature>
<comment type="caution">
    <text evidence="10">The sequence shown here is derived from an EMBL/GenBank/DDBJ whole genome shotgun (WGS) entry which is preliminary data.</text>
</comment>
<comment type="subcellular location">
    <subcellularLocation>
        <location evidence="1">Nucleus</location>
    </subcellularLocation>
</comment>
<keyword evidence="11" id="KW-1185">Reference proteome</keyword>
<dbReference type="OrthoDB" id="6077919at2759"/>
<dbReference type="SMART" id="SM00355">
    <property type="entry name" value="ZnF_C2H2"/>
    <property type="match status" value="3"/>
</dbReference>
<evidence type="ECO:0000256" key="4">
    <source>
        <dbReference type="ARBA" id="ARBA00022771"/>
    </source>
</evidence>
<dbReference type="InterPro" id="IPR036236">
    <property type="entry name" value="Znf_C2H2_sf"/>
</dbReference>
<dbReference type="FunFam" id="3.30.160.60:FF:000303">
    <property type="entry name" value="Zinc finger protein 41"/>
    <property type="match status" value="1"/>
</dbReference>
<dbReference type="GO" id="GO:0008270">
    <property type="term" value="F:zinc ion binding"/>
    <property type="evidence" value="ECO:0007669"/>
    <property type="project" value="UniProtKB-KW"/>
</dbReference>
<evidence type="ECO:0000256" key="7">
    <source>
        <dbReference type="PROSITE-ProRule" id="PRU00042"/>
    </source>
</evidence>
<dbReference type="GO" id="GO:0000981">
    <property type="term" value="F:DNA-binding transcription factor activity, RNA polymerase II-specific"/>
    <property type="evidence" value="ECO:0007669"/>
    <property type="project" value="TreeGrafter"/>
</dbReference>
<dbReference type="GO" id="GO:1990837">
    <property type="term" value="F:sequence-specific double-stranded DNA binding"/>
    <property type="evidence" value="ECO:0007669"/>
    <property type="project" value="UniProtKB-ARBA"/>
</dbReference>
<evidence type="ECO:0000256" key="3">
    <source>
        <dbReference type="ARBA" id="ARBA00022737"/>
    </source>
</evidence>
<evidence type="ECO:0000256" key="2">
    <source>
        <dbReference type="ARBA" id="ARBA00022723"/>
    </source>
</evidence>
<evidence type="ECO:0000313" key="11">
    <source>
        <dbReference type="Proteomes" id="UP000887013"/>
    </source>
</evidence>
<dbReference type="Proteomes" id="UP000887013">
    <property type="component" value="Unassembled WGS sequence"/>
</dbReference>
<dbReference type="SUPFAM" id="SSF57667">
    <property type="entry name" value="beta-beta-alpha zinc fingers"/>
    <property type="match status" value="2"/>
</dbReference>
<feature type="compositionally biased region" description="Polar residues" evidence="8">
    <location>
        <begin position="74"/>
        <end position="85"/>
    </location>
</feature>
<evidence type="ECO:0000313" key="10">
    <source>
        <dbReference type="EMBL" id="GFU54230.1"/>
    </source>
</evidence>
<keyword evidence="3" id="KW-0677">Repeat</keyword>
<keyword evidence="5" id="KW-0862">Zinc</keyword>
<organism evidence="10 11">
    <name type="scientific">Nephila pilipes</name>
    <name type="common">Giant wood spider</name>
    <name type="synonym">Nephila maculata</name>
    <dbReference type="NCBI Taxonomy" id="299642"/>
    <lineage>
        <taxon>Eukaryota</taxon>
        <taxon>Metazoa</taxon>
        <taxon>Ecdysozoa</taxon>
        <taxon>Arthropoda</taxon>
        <taxon>Chelicerata</taxon>
        <taxon>Arachnida</taxon>
        <taxon>Araneae</taxon>
        <taxon>Araneomorphae</taxon>
        <taxon>Entelegynae</taxon>
        <taxon>Araneoidea</taxon>
        <taxon>Nephilidae</taxon>
        <taxon>Nephila</taxon>
    </lineage>
</organism>
<evidence type="ECO:0000256" key="5">
    <source>
        <dbReference type="ARBA" id="ARBA00022833"/>
    </source>
</evidence>
<dbReference type="FunFam" id="3.30.160.60:FF:001270">
    <property type="entry name" value="zinc finger protein 583 isoform X1"/>
    <property type="match status" value="1"/>
</dbReference>
<dbReference type="AlphaFoldDB" id="A0A8X6R359"/>
<dbReference type="PROSITE" id="PS00028">
    <property type="entry name" value="ZINC_FINGER_C2H2_1"/>
    <property type="match status" value="3"/>
</dbReference>
<dbReference type="FunFam" id="3.30.160.60:FF:000100">
    <property type="entry name" value="Zinc finger 45-like"/>
    <property type="match status" value="1"/>
</dbReference>
<proteinExistence type="predicted"/>
<evidence type="ECO:0000256" key="8">
    <source>
        <dbReference type="SAM" id="MobiDB-lite"/>
    </source>
</evidence>
<dbReference type="Pfam" id="PF13465">
    <property type="entry name" value="zf-H2C2_2"/>
    <property type="match status" value="1"/>
</dbReference>
<protein>
    <recommendedName>
        <fullName evidence="9">C2H2-type domain-containing protein</fullName>
    </recommendedName>
</protein>
<dbReference type="PANTHER" id="PTHR24394">
    <property type="entry name" value="ZINC FINGER PROTEIN"/>
    <property type="match status" value="1"/>
</dbReference>
<evidence type="ECO:0000256" key="1">
    <source>
        <dbReference type="ARBA" id="ARBA00004123"/>
    </source>
</evidence>
<evidence type="ECO:0000256" key="6">
    <source>
        <dbReference type="ARBA" id="ARBA00023242"/>
    </source>
</evidence>
<name>A0A8X6R359_NEPPI</name>
<reference evidence="10" key="1">
    <citation type="submission" date="2020-08" db="EMBL/GenBank/DDBJ databases">
        <title>Multicomponent nature underlies the extraordinary mechanical properties of spider dragline silk.</title>
        <authorList>
            <person name="Kono N."/>
            <person name="Nakamura H."/>
            <person name="Mori M."/>
            <person name="Yoshida Y."/>
            <person name="Ohtoshi R."/>
            <person name="Malay A.D."/>
            <person name="Moran D.A.P."/>
            <person name="Tomita M."/>
            <person name="Numata K."/>
            <person name="Arakawa K."/>
        </authorList>
    </citation>
    <scope>NUCLEOTIDE SEQUENCE</scope>
</reference>
<dbReference type="EMBL" id="BMAW01039052">
    <property type="protein sequence ID" value="GFU54230.1"/>
    <property type="molecule type" value="Genomic_DNA"/>
</dbReference>
<feature type="region of interest" description="Disordered" evidence="8">
    <location>
        <begin position="38"/>
        <end position="97"/>
    </location>
</feature>
<dbReference type="GO" id="GO:0005634">
    <property type="term" value="C:nucleus"/>
    <property type="evidence" value="ECO:0007669"/>
    <property type="project" value="UniProtKB-SubCell"/>
</dbReference>
<dbReference type="PANTHER" id="PTHR24394:SF44">
    <property type="entry name" value="ZINC FINGER PROTEIN 271-LIKE"/>
    <property type="match status" value="1"/>
</dbReference>
<feature type="domain" description="C2H2-type" evidence="9">
    <location>
        <begin position="155"/>
        <end position="183"/>
    </location>
</feature>
<feature type="domain" description="C2H2-type" evidence="9">
    <location>
        <begin position="127"/>
        <end position="154"/>
    </location>
</feature>
<evidence type="ECO:0000259" key="9">
    <source>
        <dbReference type="PROSITE" id="PS50157"/>
    </source>
</evidence>
<keyword evidence="2" id="KW-0479">Metal-binding</keyword>